<dbReference type="GO" id="GO:0000139">
    <property type="term" value="C:Golgi membrane"/>
    <property type="evidence" value="ECO:0007669"/>
    <property type="project" value="InterPro"/>
</dbReference>
<dbReference type="EMBL" id="PKPP01025188">
    <property type="protein sequence ID" value="PWA33319.1"/>
    <property type="molecule type" value="Genomic_DNA"/>
</dbReference>
<accession>A0A2U1KAP7</accession>
<keyword evidence="3" id="KW-1133">Transmembrane helix</keyword>
<evidence type="ECO:0000256" key="3">
    <source>
        <dbReference type="ARBA" id="ARBA00022989"/>
    </source>
</evidence>
<name>A0A2U1KAP7_ARTAN</name>
<keyword evidence="4" id="KW-0472">Membrane</keyword>
<sequence length="69" mass="7898">MRIKVRNISSISNNADDKATISAPRNNVLLAVPAFLYAINNYLKFTMQLYFNPAMVKMLSNLKEMLPYD</sequence>
<keyword evidence="2" id="KW-0812">Transmembrane</keyword>
<keyword evidence="6" id="KW-1185">Reference proteome</keyword>
<organism evidence="5 6">
    <name type="scientific">Artemisia annua</name>
    <name type="common">Sweet wormwood</name>
    <dbReference type="NCBI Taxonomy" id="35608"/>
    <lineage>
        <taxon>Eukaryota</taxon>
        <taxon>Viridiplantae</taxon>
        <taxon>Streptophyta</taxon>
        <taxon>Embryophyta</taxon>
        <taxon>Tracheophyta</taxon>
        <taxon>Spermatophyta</taxon>
        <taxon>Magnoliopsida</taxon>
        <taxon>eudicotyledons</taxon>
        <taxon>Gunneridae</taxon>
        <taxon>Pentapetalae</taxon>
        <taxon>asterids</taxon>
        <taxon>campanulids</taxon>
        <taxon>Asterales</taxon>
        <taxon>Asteraceae</taxon>
        <taxon>Asteroideae</taxon>
        <taxon>Anthemideae</taxon>
        <taxon>Artemisiinae</taxon>
        <taxon>Artemisia</taxon>
    </lineage>
</organism>
<protein>
    <submittedName>
        <fullName evidence="5">Uncharacterized protein</fullName>
    </submittedName>
</protein>
<dbReference type="InterPro" id="IPR007271">
    <property type="entry name" value="Nuc_sug_transpt"/>
</dbReference>
<evidence type="ECO:0000256" key="4">
    <source>
        <dbReference type="ARBA" id="ARBA00023136"/>
    </source>
</evidence>
<proteinExistence type="predicted"/>
<dbReference type="STRING" id="35608.A0A2U1KAP7"/>
<comment type="caution">
    <text evidence="5">The sequence shown here is derived from an EMBL/GenBank/DDBJ whole genome shotgun (WGS) entry which is preliminary data.</text>
</comment>
<dbReference type="GO" id="GO:0015165">
    <property type="term" value="F:pyrimidine nucleotide-sugar transmembrane transporter activity"/>
    <property type="evidence" value="ECO:0007669"/>
    <property type="project" value="InterPro"/>
</dbReference>
<reference evidence="5 6" key="1">
    <citation type="journal article" date="2018" name="Mol. Plant">
        <title>The genome of Artemisia annua provides insight into the evolution of Asteraceae family and artemisinin biosynthesis.</title>
        <authorList>
            <person name="Shen Q."/>
            <person name="Zhang L."/>
            <person name="Liao Z."/>
            <person name="Wang S."/>
            <person name="Yan T."/>
            <person name="Shi P."/>
            <person name="Liu M."/>
            <person name="Fu X."/>
            <person name="Pan Q."/>
            <person name="Wang Y."/>
            <person name="Lv Z."/>
            <person name="Lu X."/>
            <person name="Zhang F."/>
            <person name="Jiang W."/>
            <person name="Ma Y."/>
            <person name="Chen M."/>
            <person name="Hao X."/>
            <person name="Li L."/>
            <person name="Tang Y."/>
            <person name="Lv G."/>
            <person name="Zhou Y."/>
            <person name="Sun X."/>
            <person name="Brodelius P.E."/>
            <person name="Rose J.K.C."/>
            <person name="Tang K."/>
        </authorList>
    </citation>
    <scope>NUCLEOTIDE SEQUENCE [LARGE SCALE GENOMIC DNA]</scope>
    <source>
        <strain evidence="6">cv. Huhao1</strain>
        <tissue evidence="5">Leaf</tissue>
    </source>
</reference>
<comment type="subcellular location">
    <subcellularLocation>
        <location evidence="1">Membrane</location>
        <topology evidence="1">Multi-pass membrane protein</topology>
    </subcellularLocation>
</comment>
<evidence type="ECO:0000256" key="2">
    <source>
        <dbReference type="ARBA" id="ARBA00022692"/>
    </source>
</evidence>
<gene>
    <name evidence="5" type="ORF">CTI12_AA624830</name>
</gene>
<dbReference type="AlphaFoldDB" id="A0A2U1KAP7"/>
<evidence type="ECO:0000313" key="5">
    <source>
        <dbReference type="EMBL" id="PWA33319.1"/>
    </source>
</evidence>
<evidence type="ECO:0000256" key="1">
    <source>
        <dbReference type="ARBA" id="ARBA00004141"/>
    </source>
</evidence>
<dbReference type="PANTHER" id="PTHR10231">
    <property type="entry name" value="NUCLEOTIDE-SUGAR TRANSMEMBRANE TRANSPORTER"/>
    <property type="match status" value="1"/>
</dbReference>
<dbReference type="OrthoDB" id="10484323at2759"/>
<evidence type="ECO:0000313" key="6">
    <source>
        <dbReference type="Proteomes" id="UP000245207"/>
    </source>
</evidence>
<dbReference type="Proteomes" id="UP000245207">
    <property type="component" value="Unassembled WGS sequence"/>
</dbReference>